<evidence type="ECO:0000256" key="1">
    <source>
        <dbReference type="SAM" id="SignalP"/>
    </source>
</evidence>
<dbReference type="AlphaFoldDB" id="A0A9P4HKP4"/>
<feature type="chain" id="PRO_5040251657" description="DUF7580 domain-containing protein" evidence="1">
    <location>
        <begin position="21"/>
        <end position="621"/>
    </location>
</feature>
<feature type="domain" description="DUF7580" evidence="2">
    <location>
        <begin position="357"/>
        <end position="615"/>
    </location>
</feature>
<dbReference type="Proteomes" id="UP000799777">
    <property type="component" value="Unassembled WGS sequence"/>
</dbReference>
<feature type="signal peptide" evidence="1">
    <location>
        <begin position="1"/>
        <end position="20"/>
    </location>
</feature>
<comment type="caution">
    <text evidence="3">The sequence shown here is derived from an EMBL/GenBank/DDBJ whole genome shotgun (WGS) entry which is preliminary data.</text>
</comment>
<name>A0A9P4HKP4_9PLEO</name>
<reference evidence="3" key="1">
    <citation type="journal article" date="2020" name="Stud. Mycol.">
        <title>101 Dothideomycetes genomes: a test case for predicting lifestyles and emergence of pathogens.</title>
        <authorList>
            <person name="Haridas S."/>
            <person name="Albert R."/>
            <person name="Binder M."/>
            <person name="Bloem J."/>
            <person name="Labutti K."/>
            <person name="Salamov A."/>
            <person name="Andreopoulos B."/>
            <person name="Baker S."/>
            <person name="Barry K."/>
            <person name="Bills G."/>
            <person name="Bluhm B."/>
            <person name="Cannon C."/>
            <person name="Castanera R."/>
            <person name="Culley D."/>
            <person name="Daum C."/>
            <person name="Ezra D."/>
            <person name="Gonzalez J."/>
            <person name="Henrissat B."/>
            <person name="Kuo A."/>
            <person name="Liang C."/>
            <person name="Lipzen A."/>
            <person name="Lutzoni F."/>
            <person name="Magnuson J."/>
            <person name="Mondo S."/>
            <person name="Nolan M."/>
            <person name="Ohm R."/>
            <person name="Pangilinan J."/>
            <person name="Park H.-J."/>
            <person name="Ramirez L."/>
            <person name="Alfaro M."/>
            <person name="Sun H."/>
            <person name="Tritt A."/>
            <person name="Yoshinaga Y."/>
            <person name="Zwiers L.-H."/>
            <person name="Turgeon B."/>
            <person name="Goodwin S."/>
            <person name="Spatafora J."/>
            <person name="Crous P."/>
            <person name="Grigoriev I."/>
        </authorList>
    </citation>
    <scope>NUCLEOTIDE SEQUENCE</scope>
    <source>
        <strain evidence="3">CBS 110217</strain>
    </source>
</reference>
<dbReference type="PANTHER" id="PTHR35186:SF4">
    <property type="entry name" value="PRION-INHIBITION AND PROPAGATION HELO DOMAIN-CONTAINING PROTEIN"/>
    <property type="match status" value="1"/>
</dbReference>
<organism evidence="3 4">
    <name type="scientific">Setomelanomma holmii</name>
    <dbReference type="NCBI Taxonomy" id="210430"/>
    <lineage>
        <taxon>Eukaryota</taxon>
        <taxon>Fungi</taxon>
        <taxon>Dikarya</taxon>
        <taxon>Ascomycota</taxon>
        <taxon>Pezizomycotina</taxon>
        <taxon>Dothideomycetes</taxon>
        <taxon>Pleosporomycetidae</taxon>
        <taxon>Pleosporales</taxon>
        <taxon>Pleosporineae</taxon>
        <taxon>Phaeosphaeriaceae</taxon>
        <taxon>Setomelanomma</taxon>
    </lineage>
</organism>
<keyword evidence="1" id="KW-0732">Signal</keyword>
<dbReference type="Pfam" id="PF24476">
    <property type="entry name" value="DUF7580"/>
    <property type="match status" value="1"/>
</dbReference>
<dbReference type="InterPro" id="IPR056002">
    <property type="entry name" value="DUF7580"/>
</dbReference>
<accession>A0A9P4HKP4</accession>
<proteinExistence type="predicted"/>
<evidence type="ECO:0000313" key="3">
    <source>
        <dbReference type="EMBL" id="KAF2036133.1"/>
    </source>
</evidence>
<evidence type="ECO:0000259" key="2">
    <source>
        <dbReference type="Pfam" id="PF24476"/>
    </source>
</evidence>
<dbReference type="PANTHER" id="PTHR35186">
    <property type="entry name" value="ANK_REP_REGION DOMAIN-CONTAINING PROTEIN"/>
    <property type="match status" value="1"/>
</dbReference>
<dbReference type="EMBL" id="ML978155">
    <property type="protein sequence ID" value="KAF2036133.1"/>
    <property type="molecule type" value="Genomic_DNA"/>
</dbReference>
<sequence length="621" mass="70042">MSGVEVAGLIFGVLPILLEAVKSYGHVADALHIFRHYSREVKSVSLQLKVHKGIFLNHCRLLLRLVEDEKDAEDMLDDGNDWRWTNKELNDRLNAVLKDNFELCRSIVEDTRDVMDDLMAEVESFDVLKAHKSKDEKFKTTIKRLQGAVKIKFNKAKYEKCLASLRDRNDNLSVLRSQIGAFQQQGAIESSALVKHKVLPDRFHSIQSASQKLHEALCSAWCCNDAEHRGHYAKLCLDAEVQSEVRLDLAISCQEPSMESNHSLMHEPPIWLYVQSMSMSAAQRTVNISEATAELKSTLPNELLITCPTKVLKKKASLDLAQTQTGRKKKRVHFTDPASSSVPPPLATLTMIQPTLPEFNLCQTKNICHYLKRNYGACNASSAKACLGYLETPCQQYKHVFYSRDKKISAATLPTMPEQNTIYSLSDVMRLEADDSVQVEDQLKLAHKTALSILQYNDTPWLADRWRLGNMGYFGTPQTFDEVALKTVHLSSQISWPKGSASEVPQVMEGVQNTDNTVSDEIKYGINNLPLFFLGVALLEIAHWKPLESKMIPRDQEDQVYTARRLAQGRAYLGPEYQKIAQKCLQCNFGFGTKLNSKSLQTAVYNDVVCELEGMIERLAV</sequence>
<gene>
    <name evidence="3" type="ORF">EK21DRAFT_52993</name>
</gene>
<protein>
    <recommendedName>
        <fullName evidence="2">DUF7580 domain-containing protein</fullName>
    </recommendedName>
</protein>
<keyword evidence="4" id="KW-1185">Reference proteome</keyword>
<dbReference type="OrthoDB" id="5331891at2759"/>
<evidence type="ECO:0000313" key="4">
    <source>
        <dbReference type="Proteomes" id="UP000799777"/>
    </source>
</evidence>